<evidence type="ECO:0000313" key="1">
    <source>
        <dbReference type="EMBL" id="QND42985.1"/>
    </source>
</evidence>
<dbReference type="EMBL" id="CP050549">
    <property type="protein sequence ID" value="QND42985.1"/>
    <property type="molecule type" value="Genomic_DNA"/>
</dbReference>
<name>A0A7G6RL53_RHILV</name>
<dbReference type="Proteomes" id="UP000515518">
    <property type="component" value="Chromosome"/>
</dbReference>
<proteinExistence type="predicted"/>
<accession>A0A7G6RL53</accession>
<organism evidence="1 2">
    <name type="scientific">Rhizobium leguminosarum bv. viciae</name>
    <dbReference type="NCBI Taxonomy" id="387"/>
    <lineage>
        <taxon>Bacteria</taxon>
        <taxon>Pseudomonadati</taxon>
        <taxon>Pseudomonadota</taxon>
        <taxon>Alphaproteobacteria</taxon>
        <taxon>Hyphomicrobiales</taxon>
        <taxon>Rhizobiaceae</taxon>
        <taxon>Rhizobium/Agrobacterium group</taxon>
        <taxon>Rhizobium</taxon>
    </lineage>
</organism>
<protein>
    <submittedName>
        <fullName evidence="1">Uncharacterized protein</fullName>
    </submittedName>
</protein>
<gene>
    <name evidence="1" type="ORF">HB770_21015</name>
</gene>
<evidence type="ECO:0000313" key="2">
    <source>
        <dbReference type="Proteomes" id="UP000515518"/>
    </source>
</evidence>
<reference evidence="2" key="1">
    <citation type="journal article" date="2020" name="Mol. Plant Microbe">
        <title>Rhizobial microsymbionts of the narrowly endemic Oxytropis species growing in Kamchatka are characterized by significant genetic diversity and possess a set of genes that are associated with T3SS and T6SS secretion systems and can affect the development of symbiosis.</title>
        <authorList>
            <person name="Safronova V."/>
            <person name="Guro P."/>
            <person name="Sazanova A."/>
            <person name="Kuznetsova I."/>
            <person name="Belimov A."/>
            <person name="Yakubov V."/>
            <person name="Chirak E."/>
            <person name="Afonin A."/>
            <person name="Gogolev Y."/>
            <person name="Andronov E."/>
            <person name="Tikhonovich I."/>
        </authorList>
    </citation>
    <scope>NUCLEOTIDE SEQUENCE [LARGE SCALE GENOMIC DNA]</scope>
    <source>
        <strain evidence="2">RCAM0610</strain>
    </source>
</reference>
<dbReference type="AlphaFoldDB" id="A0A7G6RL53"/>
<sequence length="85" mass="9278">MSDTAELHPVQTANRSKPGKISSAVTLKAYEVYRHVYGEQKAIVTGGCRGGFSTGELIAFLYAHTFPKSEWSARADEAFRGAKDL</sequence>